<proteinExistence type="inferred from homology"/>
<evidence type="ECO:0000313" key="9">
    <source>
        <dbReference type="EMBL" id="XDH88378.1"/>
    </source>
</evidence>
<dbReference type="GO" id="GO:0019518">
    <property type="term" value="P:L-threonine catabolic process to glycine"/>
    <property type="evidence" value="ECO:0007669"/>
    <property type="project" value="UniProtKB-UniRule"/>
</dbReference>
<dbReference type="InterPro" id="IPR001917">
    <property type="entry name" value="Aminotrans_II_pyridoxalP_BS"/>
</dbReference>
<dbReference type="FunFam" id="3.40.640.10:FF:000006">
    <property type="entry name" value="5-aminolevulinate synthase, mitochondrial"/>
    <property type="match status" value="1"/>
</dbReference>
<feature type="binding site" description="in other chain" evidence="7">
    <location>
        <position position="186"/>
    </location>
    <ligand>
        <name>pyridoxal 5'-phosphate</name>
        <dbReference type="ChEBI" id="CHEBI:597326"/>
        <note>ligand shared between dimeric partners</note>
    </ligand>
</feature>
<dbReference type="Pfam" id="PF00155">
    <property type="entry name" value="Aminotran_1_2"/>
    <property type="match status" value="1"/>
</dbReference>
<evidence type="ECO:0000256" key="1">
    <source>
        <dbReference type="ARBA" id="ARBA00004746"/>
    </source>
</evidence>
<comment type="subunit">
    <text evidence="7">Homodimer.</text>
</comment>
<dbReference type="NCBIfam" id="NF005394">
    <property type="entry name" value="PRK06939.1"/>
    <property type="match status" value="1"/>
</dbReference>
<dbReference type="InterPro" id="IPR015424">
    <property type="entry name" value="PyrdxlP-dep_Trfase"/>
</dbReference>
<feature type="binding site" evidence="7">
    <location>
        <begin position="275"/>
        <end position="276"/>
    </location>
    <ligand>
        <name>pyridoxal 5'-phosphate</name>
        <dbReference type="ChEBI" id="CHEBI:597326"/>
        <note>ligand shared between dimeric partners</note>
    </ligand>
</feature>
<evidence type="ECO:0000256" key="6">
    <source>
        <dbReference type="ARBA" id="ARBA00023315"/>
    </source>
</evidence>
<dbReference type="EMBL" id="CP162514">
    <property type="protein sequence ID" value="XDH88378.1"/>
    <property type="molecule type" value="Genomic_DNA"/>
</dbReference>
<feature type="binding site" description="in other chain" evidence="7">
    <location>
        <begin position="112"/>
        <end position="113"/>
    </location>
    <ligand>
        <name>pyridoxal 5'-phosphate</name>
        <dbReference type="ChEBI" id="CHEBI:597326"/>
        <note>ligand shared between dimeric partners</note>
    </ligand>
</feature>
<organism evidence="9">
    <name type="scientific">Pseudoalteromonas sp. SD03</name>
    <dbReference type="NCBI Taxonomy" id="3231719"/>
    <lineage>
        <taxon>Bacteria</taxon>
        <taxon>Pseudomonadati</taxon>
        <taxon>Pseudomonadota</taxon>
        <taxon>Gammaproteobacteria</taxon>
        <taxon>Alteromonadales</taxon>
        <taxon>Pseudoalteromonadaceae</taxon>
        <taxon>Pseudoalteromonas</taxon>
    </lineage>
</organism>
<dbReference type="RefSeq" id="WP_058154271.1">
    <property type="nucleotide sequence ID" value="NZ_CP162514.1"/>
</dbReference>
<evidence type="ECO:0000256" key="7">
    <source>
        <dbReference type="HAMAP-Rule" id="MF_00985"/>
    </source>
</evidence>
<dbReference type="GO" id="GO:0005829">
    <property type="term" value="C:cytosol"/>
    <property type="evidence" value="ECO:0007669"/>
    <property type="project" value="TreeGrafter"/>
</dbReference>
<comment type="pathway">
    <text evidence="7">Amino-acid degradation; L-threonine degradation via oxydo-reductase pathway; glycine from L-threonine: step 2/2.</text>
</comment>
<evidence type="ECO:0000259" key="8">
    <source>
        <dbReference type="Pfam" id="PF00155"/>
    </source>
</evidence>
<accession>A0AB39ASG3</accession>
<dbReference type="PANTHER" id="PTHR13693:SF102">
    <property type="entry name" value="2-AMINO-3-KETOBUTYRATE COENZYME A LIGASE, MITOCHONDRIAL"/>
    <property type="match status" value="1"/>
</dbReference>
<dbReference type="SUPFAM" id="SSF53383">
    <property type="entry name" value="PLP-dependent transferases"/>
    <property type="match status" value="1"/>
</dbReference>
<dbReference type="InterPro" id="IPR004839">
    <property type="entry name" value="Aminotransferase_I/II_large"/>
</dbReference>
<dbReference type="Gene3D" id="3.90.1150.10">
    <property type="entry name" value="Aspartate Aminotransferase, domain 1"/>
    <property type="match status" value="1"/>
</dbReference>
<keyword evidence="4 7" id="KW-0808">Transferase</keyword>
<feature type="binding site" description="in other chain" evidence="7">
    <location>
        <begin position="211"/>
        <end position="214"/>
    </location>
    <ligand>
        <name>pyridoxal 5'-phosphate</name>
        <dbReference type="ChEBI" id="CHEBI:597326"/>
        <note>ligand shared between dimeric partners</note>
    </ligand>
</feature>
<dbReference type="InterPro" id="IPR015421">
    <property type="entry name" value="PyrdxlP-dep_Trfase_major"/>
</dbReference>
<evidence type="ECO:0000256" key="3">
    <source>
        <dbReference type="ARBA" id="ARBA00010008"/>
    </source>
</evidence>
<comment type="similarity">
    <text evidence="3">Belongs to the class-II pyridoxal-phosphate-dependent aminotransferase family. BioF subfamily.</text>
</comment>
<comment type="catalytic activity">
    <reaction evidence="7">
        <text>glycine + acetyl-CoA = (2S)-2-amino-3-oxobutanoate + CoA</text>
        <dbReference type="Rhea" id="RHEA:20736"/>
        <dbReference type="ChEBI" id="CHEBI:57287"/>
        <dbReference type="ChEBI" id="CHEBI:57288"/>
        <dbReference type="ChEBI" id="CHEBI:57305"/>
        <dbReference type="ChEBI" id="CHEBI:78948"/>
        <dbReference type="EC" id="2.3.1.29"/>
    </reaction>
</comment>
<feature type="modified residue" description="N6-(pyridoxal phosphate)lysine" evidence="7">
    <location>
        <position position="245"/>
    </location>
</feature>
<feature type="domain" description="Aminotransferase class I/classII large" evidence="8">
    <location>
        <begin position="44"/>
        <end position="387"/>
    </location>
</feature>
<keyword evidence="6 7" id="KW-0012">Acyltransferase</keyword>
<name>A0AB39ASG3_9GAMM</name>
<dbReference type="HAMAP" id="MF_00985">
    <property type="entry name" value="2am3keto_CoA_ligase"/>
    <property type="match status" value="1"/>
</dbReference>
<dbReference type="FunFam" id="3.90.1150.10:FF:000004">
    <property type="entry name" value="2-amino-3-ketobutyrate coenzyme A ligase"/>
    <property type="match status" value="1"/>
</dbReference>
<gene>
    <name evidence="7" type="primary">kbl</name>
    <name evidence="9" type="ORF">ABZP26_04125</name>
</gene>
<dbReference type="InterPro" id="IPR011282">
    <property type="entry name" value="2am3keto_CoA_ligase"/>
</dbReference>
<feature type="binding site" description="in other chain" evidence="7">
    <location>
        <begin position="242"/>
        <end position="245"/>
    </location>
    <ligand>
        <name>pyridoxal 5'-phosphate</name>
        <dbReference type="ChEBI" id="CHEBI:597326"/>
        <note>ligand shared between dimeric partners</note>
    </ligand>
</feature>
<dbReference type="AlphaFoldDB" id="A0AB39ASG3"/>
<dbReference type="Gene3D" id="3.40.640.10">
    <property type="entry name" value="Type I PLP-dependent aspartate aminotransferase-like (Major domain)"/>
    <property type="match status" value="1"/>
</dbReference>
<evidence type="ECO:0000256" key="5">
    <source>
        <dbReference type="ARBA" id="ARBA00022898"/>
    </source>
</evidence>
<keyword evidence="5 7" id="KW-0663">Pyridoxal phosphate</keyword>
<evidence type="ECO:0000256" key="2">
    <source>
        <dbReference type="ARBA" id="ARBA00005029"/>
    </source>
</evidence>
<protein>
    <recommendedName>
        <fullName evidence="7">2-amino-3-ketobutyrate coenzyme A ligase</fullName>
        <shortName evidence="7">AKB ligase</shortName>
        <ecNumber evidence="7">2.3.1.29</ecNumber>
    </recommendedName>
    <alternativeName>
        <fullName evidence="7">Glycine acetyltransferase</fullName>
    </alternativeName>
</protein>
<comment type="cofactor">
    <cofactor evidence="7">
        <name>pyridoxal 5'-phosphate</name>
        <dbReference type="ChEBI" id="CHEBI:597326"/>
    </cofactor>
    <text evidence="7">Binds 1 pyridoxal phosphate per subunit.</text>
</comment>
<feature type="binding site" evidence="7">
    <location>
        <position position="137"/>
    </location>
    <ligand>
        <name>substrate</name>
    </ligand>
</feature>
<dbReference type="GO" id="GO:0008890">
    <property type="term" value="F:glycine C-acetyltransferase activity"/>
    <property type="evidence" value="ECO:0007669"/>
    <property type="project" value="UniProtKB-UniRule"/>
</dbReference>
<dbReference type="PANTHER" id="PTHR13693">
    <property type="entry name" value="CLASS II AMINOTRANSFERASE/8-AMINO-7-OXONONANOATE SYNTHASE"/>
    <property type="match status" value="1"/>
</dbReference>
<dbReference type="GO" id="GO:0030170">
    <property type="term" value="F:pyridoxal phosphate binding"/>
    <property type="evidence" value="ECO:0007669"/>
    <property type="project" value="UniProtKB-UniRule"/>
</dbReference>
<comment type="pathway">
    <text evidence="1">Cofactor biosynthesis; biotin biosynthesis.</text>
</comment>
<dbReference type="PROSITE" id="PS00599">
    <property type="entry name" value="AA_TRANSFER_CLASS_2"/>
    <property type="match status" value="1"/>
</dbReference>
<comment type="pathway">
    <text evidence="2">Porphyrin-containing compound metabolism; protoporphyrin-IX biosynthesis; 5-aminolevulinate from glycine: step 1/1.</text>
</comment>
<dbReference type="EC" id="2.3.1.29" evidence="7"/>
<dbReference type="InterPro" id="IPR015422">
    <property type="entry name" value="PyrdxlP-dep_Trfase_small"/>
</dbReference>
<dbReference type="NCBIfam" id="TIGR01822">
    <property type="entry name" value="2am3keto_CoA"/>
    <property type="match status" value="1"/>
</dbReference>
<sequence length="398" mass="43061">MRASAFFSQLQQQIEDVKAEGLYKNERVITSQQQAQIEVASGEKVINFCANNYLGLANSPELIKAAQQGLDDHGFGVASVRFICGTQDIHKTLEKKISQFLETEDTILYSSCFDANTGLFETILGADDAIISDSLNHASIIDGVRLCKAKRFRYANNDMADLEKQLMAADEAGAKTKLIATDGVFSMDGVICNLEAVCDLADKYDALVMVDDSHAVGFVGENGKGTPEYCNVLDRVDIITGTLGKALGGASGGYTSGKKEIVEWLRQRSRPYLFSNSLAPSIVTASIKVLEMLENGGELRAKLWSNAKYFREQMEAAGFTCAGKDHAIIPVMLGDAKVASLMADKLLAEGIYVTGFSFPVVPKGQARIRTQISAAHSKEQLDTAIAAFTRIGKEIGVI</sequence>
<comment type="function">
    <text evidence="7">Catalyzes the cleavage of 2-amino-3-ketobutyrate to glycine and acetyl-CoA.</text>
</comment>
<dbReference type="CDD" id="cd06454">
    <property type="entry name" value="KBL_like"/>
    <property type="match status" value="1"/>
</dbReference>
<dbReference type="InterPro" id="IPR050087">
    <property type="entry name" value="AON_synthase_class-II"/>
</dbReference>
<feature type="binding site" evidence="7">
    <location>
        <position position="369"/>
    </location>
    <ligand>
        <name>substrate</name>
    </ligand>
</feature>
<reference evidence="9" key="1">
    <citation type="submission" date="2024-07" db="EMBL/GenBank/DDBJ databases">
        <authorList>
            <person name="Jiang Y."/>
            <person name="Qin Q."/>
        </authorList>
    </citation>
    <scope>NUCLEOTIDE SEQUENCE</scope>
    <source>
        <strain evidence="9">SD03</strain>
    </source>
</reference>
<evidence type="ECO:0000256" key="4">
    <source>
        <dbReference type="ARBA" id="ARBA00022679"/>
    </source>
</evidence>